<sequence length="303" mass="32176">MTSSLIKNVAIIGAGGNVGKSTIKALLAEDFVVTGLTRDSSKAVLPQGVRQIKTDYSRESLLSALSGQDAVVSTVGSVVPGEALAFQKTIIDVAVAAGVRVFIPSEYGIDTSDPTAATYIPFLKDKIDSLNYLKTKEDKISWTAIISGGMFDWGLNIPGFGGWNVQARTATIFDGGDIPFEATNLDQVGRAIAKSLKNHDLTKNQYVYVNSFTVTQNDVLKALEKATGASFEVSHETVDGLWQDGATQVKDGNPFGVLSMIAGSVYGKGGLANFSATKGLWNEKLGLPQENLGEVLKTYLSKA</sequence>
<dbReference type="OrthoDB" id="9984533at2759"/>
<dbReference type="PANTHER" id="PTHR47706:SF9">
    <property type="entry name" value="NMRA-LIKE DOMAIN-CONTAINING PROTEIN-RELATED"/>
    <property type="match status" value="1"/>
</dbReference>
<dbReference type="InterPro" id="IPR008030">
    <property type="entry name" value="NmrA-like"/>
</dbReference>
<dbReference type="AlphaFoldDB" id="A0A9P9E3T6"/>
<dbReference type="EMBL" id="JAGMUU010000021">
    <property type="protein sequence ID" value="KAH7129446.1"/>
    <property type="molecule type" value="Genomic_DNA"/>
</dbReference>
<dbReference type="SUPFAM" id="SSF51735">
    <property type="entry name" value="NAD(P)-binding Rossmann-fold domains"/>
    <property type="match status" value="1"/>
</dbReference>
<dbReference type="Gene3D" id="3.40.50.720">
    <property type="entry name" value="NAD(P)-binding Rossmann-like Domain"/>
    <property type="match status" value="1"/>
</dbReference>
<dbReference type="Proteomes" id="UP000717696">
    <property type="component" value="Unassembled WGS sequence"/>
</dbReference>
<evidence type="ECO:0000259" key="3">
    <source>
        <dbReference type="Pfam" id="PF05368"/>
    </source>
</evidence>
<evidence type="ECO:0000313" key="5">
    <source>
        <dbReference type="Proteomes" id="UP000717696"/>
    </source>
</evidence>
<feature type="domain" description="NmrA-like" evidence="3">
    <location>
        <begin position="7"/>
        <end position="233"/>
    </location>
</feature>
<proteinExistence type="predicted"/>
<accession>A0A9P9E3T6</accession>
<evidence type="ECO:0000313" key="4">
    <source>
        <dbReference type="EMBL" id="KAH7129446.1"/>
    </source>
</evidence>
<keyword evidence="2" id="KW-0560">Oxidoreductase</keyword>
<dbReference type="InterPro" id="IPR051609">
    <property type="entry name" value="NmrA/Isoflavone_reductase-like"/>
</dbReference>
<protein>
    <recommendedName>
        <fullName evidence="3">NmrA-like domain-containing protein</fullName>
    </recommendedName>
</protein>
<dbReference type="InterPro" id="IPR036291">
    <property type="entry name" value="NAD(P)-bd_dom_sf"/>
</dbReference>
<gene>
    <name evidence="4" type="ORF">B0J13DRAFT_564088</name>
</gene>
<dbReference type="InterPro" id="IPR045312">
    <property type="entry name" value="PCBER-like"/>
</dbReference>
<evidence type="ECO:0000256" key="2">
    <source>
        <dbReference type="ARBA" id="ARBA00023002"/>
    </source>
</evidence>
<keyword evidence="5" id="KW-1185">Reference proteome</keyword>
<dbReference type="Gene3D" id="3.90.25.10">
    <property type="entry name" value="UDP-galactose 4-epimerase, domain 1"/>
    <property type="match status" value="1"/>
</dbReference>
<dbReference type="PANTHER" id="PTHR47706">
    <property type="entry name" value="NMRA-LIKE FAMILY PROTEIN"/>
    <property type="match status" value="1"/>
</dbReference>
<organism evidence="4 5">
    <name type="scientific">Dactylonectria estremocensis</name>
    <dbReference type="NCBI Taxonomy" id="1079267"/>
    <lineage>
        <taxon>Eukaryota</taxon>
        <taxon>Fungi</taxon>
        <taxon>Dikarya</taxon>
        <taxon>Ascomycota</taxon>
        <taxon>Pezizomycotina</taxon>
        <taxon>Sordariomycetes</taxon>
        <taxon>Hypocreomycetidae</taxon>
        <taxon>Hypocreales</taxon>
        <taxon>Nectriaceae</taxon>
        <taxon>Dactylonectria</taxon>
    </lineage>
</organism>
<evidence type="ECO:0000256" key="1">
    <source>
        <dbReference type="ARBA" id="ARBA00022857"/>
    </source>
</evidence>
<dbReference type="Pfam" id="PF05368">
    <property type="entry name" value="NmrA"/>
    <property type="match status" value="1"/>
</dbReference>
<comment type="caution">
    <text evidence="4">The sequence shown here is derived from an EMBL/GenBank/DDBJ whole genome shotgun (WGS) entry which is preliminary data.</text>
</comment>
<dbReference type="GO" id="GO:0016491">
    <property type="term" value="F:oxidoreductase activity"/>
    <property type="evidence" value="ECO:0007669"/>
    <property type="project" value="UniProtKB-KW"/>
</dbReference>
<keyword evidence="1" id="KW-0521">NADP</keyword>
<name>A0A9P9E3T6_9HYPO</name>
<dbReference type="CDD" id="cd05259">
    <property type="entry name" value="PCBER_SDR_a"/>
    <property type="match status" value="1"/>
</dbReference>
<reference evidence="4" key="1">
    <citation type="journal article" date="2021" name="Nat. Commun.">
        <title>Genetic determinants of endophytism in the Arabidopsis root mycobiome.</title>
        <authorList>
            <person name="Mesny F."/>
            <person name="Miyauchi S."/>
            <person name="Thiergart T."/>
            <person name="Pickel B."/>
            <person name="Atanasova L."/>
            <person name="Karlsson M."/>
            <person name="Huettel B."/>
            <person name="Barry K.W."/>
            <person name="Haridas S."/>
            <person name="Chen C."/>
            <person name="Bauer D."/>
            <person name="Andreopoulos W."/>
            <person name="Pangilinan J."/>
            <person name="LaButti K."/>
            <person name="Riley R."/>
            <person name="Lipzen A."/>
            <person name="Clum A."/>
            <person name="Drula E."/>
            <person name="Henrissat B."/>
            <person name="Kohler A."/>
            <person name="Grigoriev I.V."/>
            <person name="Martin F.M."/>
            <person name="Hacquard S."/>
        </authorList>
    </citation>
    <scope>NUCLEOTIDE SEQUENCE</scope>
    <source>
        <strain evidence="4">MPI-CAGE-AT-0021</strain>
    </source>
</reference>